<keyword evidence="2 5" id="KW-0812">Transmembrane</keyword>
<sequence length="342" mass="35805">MTVAQTFAPRGLLRWSQEAPAGVSQLITAALALAAPVTYGVISGHLVHGSFAALGAMATLVSPAPGVRAAALRSAGVALVVTAAGYLGSAAGGRGWTTAAVVVGLAAVAAVLGGFNRWMADATTRFSCFTVIATGFGRVDDPVEVAQWFALGAAWAVVLTLIASALSRDQNSVAARPSYRSLWRRWRRILRTIDGWRYPLQLTVCLATAEVIGALWHQSKAYWIALTVVIVVRRSGGSLPRAVERCAGTCAGVLIGGTLILWVPPSWAIVAVVTVLGGVRPLLKARNYAAYATVMTPLLVMLLDLGRTPSLSTVGYRLLDTVVGCLIALLPILVRKKAVNVG</sequence>
<evidence type="ECO:0000256" key="5">
    <source>
        <dbReference type="SAM" id="Phobius"/>
    </source>
</evidence>
<reference evidence="7 8" key="1">
    <citation type="journal article" date="2015" name="Stand. Genomic Sci.">
        <title>Genomic Encyclopedia of Bacterial and Archaeal Type Strains, Phase III: the genomes of soil and plant-associated and newly described type strains.</title>
        <authorList>
            <person name="Whitman W.B."/>
            <person name="Woyke T."/>
            <person name="Klenk H.P."/>
            <person name="Zhou Y."/>
            <person name="Lilburn T.G."/>
            <person name="Beck B.J."/>
            <person name="De Vos P."/>
            <person name="Vandamme P."/>
            <person name="Eisen J.A."/>
            <person name="Garrity G."/>
            <person name="Hugenholtz P."/>
            <person name="Kyrpides N.C."/>
        </authorList>
    </citation>
    <scope>NUCLEOTIDE SEQUENCE [LARGE SCALE GENOMIC DNA]</scope>
    <source>
        <strain evidence="7 8">VKM Ac-2541</strain>
    </source>
</reference>
<feature type="transmembrane region" description="Helical" evidence="5">
    <location>
        <begin position="318"/>
        <end position="334"/>
    </location>
</feature>
<dbReference type="InterPro" id="IPR049453">
    <property type="entry name" value="Memb_transporter_dom"/>
</dbReference>
<keyword evidence="3 5" id="KW-1133">Transmembrane helix</keyword>
<protein>
    <submittedName>
        <fullName evidence="7">Fusaric acid resistance family protein</fullName>
    </submittedName>
</protein>
<feature type="transmembrane region" description="Helical" evidence="5">
    <location>
        <begin position="21"/>
        <end position="39"/>
    </location>
</feature>
<feature type="transmembrane region" description="Helical" evidence="5">
    <location>
        <begin position="95"/>
        <end position="115"/>
    </location>
</feature>
<dbReference type="Pfam" id="PF13515">
    <property type="entry name" value="FUSC_2"/>
    <property type="match status" value="1"/>
</dbReference>
<keyword evidence="4 5" id="KW-0472">Membrane</keyword>
<gene>
    <name evidence="7" type="ORF">EV646_115117</name>
</gene>
<feature type="transmembrane region" description="Helical" evidence="5">
    <location>
        <begin position="145"/>
        <end position="166"/>
    </location>
</feature>
<organism evidence="7 8">
    <name type="scientific">Kribbella antiqua</name>
    <dbReference type="NCBI Taxonomy" id="2512217"/>
    <lineage>
        <taxon>Bacteria</taxon>
        <taxon>Bacillati</taxon>
        <taxon>Actinomycetota</taxon>
        <taxon>Actinomycetes</taxon>
        <taxon>Propionibacteriales</taxon>
        <taxon>Kribbellaceae</taxon>
        <taxon>Kribbella</taxon>
    </lineage>
</organism>
<accession>A0A4R2IBS5</accession>
<comment type="subcellular location">
    <subcellularLocation>
        <location evidence="1">Membrane</location>
        <topology evidence="1">Multi-pass membrane protein</topology>
    </subcellularLocation>
</comment>
<name>A0A4R2IBS5_9ACTN</name>
<feature type="domain" description="Integral membrane bound transporter" evidence="6">
    <location>
        <begin position="211"/>
        <end position="330"/>
    </location>
</feature>
<evidence type="ECO:0000256" key="2">
    <source>
        <dbReference type="ARBA" id="ARBA00022692"/>
    </source>
</evidence>
<dbReference type="Proteomes" id="UP000295573">
    <property type="component" value="Unassembled WGS sequence"/>
</dbReference>
<comment type="caution">
    <text evidence="7">The sequence shown here is derived from an EMBL/GenBank/DDBJ whole genome shotgun (WGS) entry which is preliminary data.</text>
</comment>
<dbReference type="RefSeq" id="WP_132156129.1">
    <property type="nucleotide sequence ID" value="NZ_SLWR01000015.1"/>
</dbReference>
<feature type="transmembrane region" description="Helical" evidence="5">
    <location>
        <begin position="288"/>
        <end position="306"/>
    </location>
</feature>
<dbReference type="AlphaFoldDB" id="A0A4R2IBS5"/>
<dbReference type="GO" id="GO:0016020">
    <property type="term" value="C:membrane"/>
    <property type="evidence" value="ECO:0007669"/>
    <property type="project" value="UniProtKB-SubCell"/>
</dbReference>
<evidence type="ECO:0000256" key="3">
    <source>
        <dbReference type="ARBA" id="ARBA00022989"/>
    </source>
</evidence>
<evidence type="ECO:0000259" key="6">
    <source>
        <dbReference type="Pfam" id="PF13515"/>
    </source>
</evidence>
<keyword evidence="8" id="KW-1185">Reference proteome</keyword>
<proteinExistence type="predicted"/>
<feature type="transmembrane region" description="Helical" evidence="5">
    <location>
        <begin position="70"/>
        <end position="89"/>
    </location>
</feature>
<evidence type="ECO:0000256" key="4">
    <source>
        <dbReference type="ARBA" id="ARBA00023136"/>
    </source>
</evidence>
<evidence type="ECO:0000256" key="1">
    <source>
        <dbReference type="ARBA" id="ARBA00004141"/>
    </source>
</evidence>
<dbReference type="EMBL" id="SLWR01000015">
    <property type="protein sequence ID" value="TCO41576.1"/>
    <property type="molecule type" value="Genomic_DNA"/>
</dbReference>
<evidence type="ECO:0000313" key="8">
    <source>
        <dbReference type="Proteomes" id="UP000295573"/>
    </source>
</evidence>
<dbReference type="OrthoDB" id="3816110at2"/>
<evidence type="ECO:0000313" key="7">
    <source>
        <dbReference type="EMBL" id="TCO41576.1"/>
    </source>
</evidence>
<feature type="transmembrane region" description="Helical" evidence="5">
    <location>
        <begin position="251"/>
        <end position="276"/>
    </location>
</feature>